<dbReference type="PANTHER" id="PTHR23227">
    <property type="entry name" value="BUCENTAUR RELATED"/>
    <property type="match status" value="1"/>
</dbReference>
<dbReference type="PANTHER" id="PTHR23227:SF84">
    <property type="entry name" value="ENDONUCLEASE_EXONUCLEASE_PHOSPHATASE DOMAIN-CONTAINING PROTEIN"/>
    <property type="match status" value="1"/>
</dbReference>
<sequence length="217" mass="24289">MNMCTLMDSSKTDRPEGRTALVTRKLSRCNIQIAALGETRFPDESQLTEVKASYTFFWSGRSSDERCEAGVGFAIRSNLISKLVSLPKGFNDWLMSLRLPLKGKRHTNFISTHAPIMTNPKEIKDKFYEHLESFIASVPKEDKLVILGDFNSRVGADYQTWEGVIGRNGVCNSNRNGHLLLKTCAAHDLLITNTVFHLPNRNKTSGHAPTQQALASY</sequence>
<accession>A0AAV7QKM0</accession>
<evidence type="ECO:0000313" key="2">
    <source>
        <dbReference type="Proteomes" id="UP001066276"/>
    </source>
</evidence>
<name>A0AAV7QKM0_PLEWA</name>
<reference evidence="1" key="1">
    <citation type="journal article" date="2022" name="bioRxiv">
        <title>Sequencing and chromosome-scale assembly of the giantPleurodeles waltlgenome.</title>
        <authorList>
            <person name="Brown T."/>
            <person name="Elewa A."/>
            <person name="Iarovenko S."/>
            <person name="Subramanian E."/>
            <person name="Araus A.J."/>
            <person name="Petzold A."/>
            <person name="Susuki M."/>
            <person name="Suzuki K.-i.T."/>
            <person name="Hayashi T."/>
            <person name="Toyoda A."/>
            <person name="Oliveira C."/>
            <person name="Osipova E."/>
            <person name="Leigh N.D."/>
            <person name="Simon A."/>
            <person name="Yun M.H."/>
        </authorList>
    </citation>
    <scope>NUCLEOTIDE SEQUENCE</scope>
    <source>
        <strain evidence="1">20211129_DDA</strain>
        <tissue evidence="1">Liver</tissue>
    </source>
</reference>
<dbReference type="EMBL" id="JANPWB010000010">
    <property type="protein sequence ID" value="KAJ1141066.1"/>
    <property type="molecule type" value="Genomic_DNA"/>
</dbReference>
<dbReference type="SUPFAM" id="SSF56219">
    <property type="entry name" value="DNase I-like"/>
    <property type="match status" value="1"/>
</dbReference>
<proteinExistence type="predicted"/>
<keyword evidence="2" id="KW-1185">Reference proteome</keyword>
<dbReference type="AlphaFoldDB" id="A0AAV7QKM0"/>
<comment type="caution">
    <text evidence="1">The sequence shown here is derived from an EMBL/GenBank/DDBJ whole genome shotgun (WGS) entry which is preliminary data.</text>
</comment>
<evidence type="ECO:0008006" key="3">
    <source>
        <dbReference type="Google" id="ProtNLM"/>
    </source>
</evidence>
<dbReference type="Proteomes" id="UP001066276">
    <property type="component" value="Chromosome 6"/>
</dbReference>
<dbReference type="InterPro" id="IPR027124">
    <property type="entry name" value="Swc5/CFDP1/2"/>
</dbReference>
<gene>
    <name evidence="1" type="ORF">NDU88_007402</name>
</gene>
<evidence type="ECO:0000313" key="1">
    <source>
        <dbReference type="EMBL" id="KAJ1141066.1"/>
    </source>
</evidence>
<organism evidence="1 2">
    <name type="scientific">Pleurodeles waltl</name>
    <name type="common">Iberian ribbed newt</name>
    <dbReference type="NCBI Taxonomy" id="8319"/>
    <lineage>
        <taxon>Eukaryota</taxon>
        <taxon>Metazoa</taxon>
        <taxon>Chordata</taxon>
        <taxon>Craniata</taxon>
        <taxon>Vertebrata</taxon>
        <taxon>Euteleostomi</taxon>
        <taxon>Amphibia</taxon>
        <taxon>Batrachia</taxon>
        <taxon>Caudata</taxon>
        <taxon>Salamandroidea</taxon>
        <taxon>Salamandridae</taxon>
        <taxon>Pleurodelinae</taxon>
        <taxon>Pleurodeles</taxon>
    </lineage>
</organism>
<protein>
    <recommendedName>
        <fullName evidence="3">Endonuclease/exonuclease/phosphatase domain-containing protein</fullName>
    </recommendedName>
</protein>
<dbReference type="InterPro" id="IPR036691">
    <property type="entry name" value="Endo/exonu/phosph_ase_sf"/>
</dbReference>
<dbReference type="Gene3D" id="3.60.10.10">
    <property type="entry name" value="Endonuclease/exonuclease/phosphatase"/>
    <property type="match status" value="1"/>
</dbReference>